<dbReference type="InterPro" id="IPR035971">
    <property type="entry name" value="CBD_sf"/>
</dbReference>
<dbReference type="Pfam" id="PF00734">
    <property type="entry name" value="CBM_1"/>
    <property type="match status" value="1"/>
</dbReference>
<keyword evidence="6" id="KW-1185">Reference proteome</keyword>
<dbReference type="CDD" id="cd01846">
    <property type="entry name" value="fatty_acyltransferase_like"/>
    <property type="match status" value="1"/>
</dbReference>
<evidence type="ECO:0000256" key="3">
    <source>
        <dbReference type="SAM" id="SignalP"/>
    </source>
</evidence>
<dbReference type="SUPFAM" id="SSF52266">
    <property type="entry name" value="SGNH hydrolase"/>
    <property type="match status" value="1"/>
</dbReference>
<reference evidence="5" key="1">
    <citation type="submission" date="2020-10" db="EMBL/GenBank/DDBJ databases">
        <title>Genome Sequence of Monilinia vaccinii-corymbosi Sheds Light on Mummy Berry Disease Infection of Blueberry and Mating Type.</title>
        <authorList>
            <person name="Yow A.G."/>
            <person name="Zhang Y."/>
            <person name="Bansal K."/>
            <person name="Eacker S.M."/>
            <person name="Sullivan S."/>
            <person name="Liachko I."/>
            <person name="Cubeta M.A."/>
            <person name="Rollins J.A."/>
            <person name="Ashrafi H."/>
        </authorList>
    </citation>
    <scope>NUCLEOTIDE SEQUENCE</scope>
    <source>
        <strain evidence="5">RL-1</strain>
    </source>
</reference>
<feature type="chain" id="PRO_5032336225" description="CBM1 domain-containing protein" evidence="3">
    <location>
        <begin position="16"/>
        <end position="345"/>
    </location>
</feature>
<evidence type="ECO:0000256" key="1">
    <source>
        <dbReference type="ARBA" id="ARBA00022729"/>
    </source>
</evidence>
<dbReference type="SMART" id="SM00236">
    <property type="entry name" value="fCBD"/>
    <property type="match status" value="1"/>
</dbReference>
<dbReference type="InterPro" id="IPR050592">
    <property type="entry name" value="GDSL_lipolytic_enzyme"/>
</dbReference>
<dbReference type="Pfam" id="PF00657">
    <property type="entry name" value="Lipase_GDSL"/>
    <property type="match status" value="1"/>
</dbReference>
<feature type="signal peptide" evidence="3">
    <location>
        <begin position="1"/>
        <end position="15"/>
    </location>
</feature>
<dbReference type="PANTHER" id="PTHR45642">
    <property type="entry name" value="GDSL ESTERASE/LIPASE EXL3"/>
    <property type="match status" value="1"/>
</dbReference>
<dbReference type="InterPro" id="IPR000254">
    <property type="entry name" value="CBD"/>
</dbReference>
<dbReference type="InterPro" id="IPR001087">
    <property type="entry name" value="GDSL"/>
</dbReference>
<evidence type="ECO:0000256" key="2">
    <source>
        <dbReference type="SAM" id="MobiDB-lite"/>
    </source>
</evidence>
<dbReference type="PROSITE" id="PS00562">
    <property type="entry name" value="CBM1_1"/>
    <property type="match status" value="1"/>
</dbReference>
<accession>A0A8A3P0I0</accession>
<evidence type="ECO:0000313" key="5">
    <source>
        <dbReference type="EMBL" id="QSZ29920.1"/>
    </source>
</evidence>
<dbReference type="GO" id="GO:0005576">
    <property type="term" value="C:extracellular region"/>
    <property type="evidence" value="ECO:0007669"/>
    <property type="project" value="InterPro"/>
</dbReference>
<name>A0A8A3P0I0_9HELO</name>
<proteinExistence type="predicted"/>
<keyword evidence="1 3" id="KW-0732">Signal</keyword>
<dbReference type="AlphaFoldDB" id="A0A8A3P0I0"/>
<organism evidence="5 6">
    <name type="scientific">Monilinia vaccinii-corymbosi</name>
    <dbReference type="NCBI Taxonomy" id="61207"/>
    <lineage>
        <taxon>Eukaryota</taxon>
        <taxon>Fungi</taxon>
        <taxon>Dikarya</taxon>
        <taxon>Ascomycota</taxon>
        <taxon>Pezizomycotina</taxon>
        <taxon>Leotiomycetes</taxon>
        <taxon>Helotiales</taxon>
        <taxon>Sclerotiniaceae</taxon>
        <taxon>Monilinia</taxon>
    </lineage>
</organism>
<dbReference type="GO" id="GO:0016788">
    <property type="term" value="F:hydrolase activity, acting on ester bonds"/>
    <property type="evidence" value="ECO:0007669"/>
    <property type="project" value="InterPro"/>
</dbReference>
<dbReference type="PANTHER" id="PTHR45642:SF139">
    <property type="entry name" value="SGNH HYDROLASE-TYPE ESTERASE DOMAIN-CONTAINING PROTEIN"/>
    <property type="match status" value="1"/>
</dbReference>
<feature type="region of interest" description="Disordered" evidence="2">
    <location>
        <begin position="86"/>
        <end position="111"/>
    </location>
</feature>
<evidence type="ECO:0000313" key="6">
    <source>
        <dbReference type="Proteomes" id="UP000672032"/>
    </source>
</evidence>
<dbReference type="Proteomes" id="UP000672032">
    <property type="component" value="Chromosome 1"/>
</dbReference>
<dbReference type="Gene3D" id="3.40.50.1110">
    <property type="entry name" value="SGNH hydrolase"/>
    <property type="match status" value="1"/>
</dbReference>
<dbReference type="OrthoDB" id="1600564at2759"/>
<dbReference type="InterPro" id="IPR036514">
    <property type="entry name" value="SGNH_hydro_sf"/>
</dbReference>
<feature type="region of interest" description="Disordered" evidence="2">
    <location>
        <begin position="58"/>
        <end position="77"/>
    </location>
</feature>
<dbReference type="GO" id="GO:0005975">
    <property type="term" value="P:carbohydrate metabolic process"/>
    <property type="evidence" value="ECO:0007669"/>
    <property type="project" value="InterPro"/>
</dbReference>
<dbReference type="SUPFAM" id="SSF57180">
    <property type="entry name" value="Cellulose-binding domain"/>
    <property type="match status" value="1"/>
</dbReference>
<dbReference type="PROSITE" id="PS51164">
    <property type="entry name" value="CBM1_2"/>
    <property type="match status" value="1"/>
</dbReference>
<dbReference type="GO" id="GO:0030248">
    <property type="term" value="F:cellulose binding"/>
    <property type="evidence" value="ECO:0007669"/>
    <property type="project" value="InterPro"/>
</dbReference>
<feature type="domain" description="CBM1" evidence="4">
    <location>
        <begin position="15"/>
        <end position="51"/>
    </location>
</feature>
<gene>
    <name evidence="5" type="ORF">DSL72_004438</name>
</gene>
<evidence type="ECO:0000259" key="4">
    <source>
        <dbReference type="PROSITE" id="PS51164"/>
    </source>
</evidence>
<protein>
    <recommendedName>
        <fullName evidence="4">CBM1 domain-containing protein</fullName>
    </recommendedName>
</protein>
<sequence length="345" mass="36625">MLLLSVVLFVAAAAAQQSLYGQCGGIGWTGATTCTAGSTCVFQNPYYSQCLPGAASSASSSKTTSAPTTSKTSVTSTAKVSSTSTSVAKTAIHTPRRALTQPHPSPPLVTLLETPTSKVTRPQIGYLVEKYNTTLTLSYNFASGGATTNASLVAPYASTVLSLVDQTNHFVQYIPSGPWSPRNTLFGIWMGINDVGNAYYLANYTILLGQIMDSYFAEVQRLYDAGARNFLFLTVPPTQDSPLFIAQGTAVQASLAHAISQYNAAIASRVAEFQAAHPGSATWVYDTQTPFLAAIKNPTAYGAADATCFNSNGVSCLWWNNYHPGQIIHTLIGQGVAELLKGTFW</sequence>
<dbReference type="EMBL" id="CP063405">
    <property type="protein sequence ID" value="QSZ29920.1"/>
    <property type="molecule type" value="Genomic_DNA"/>
</dbReference>